<organism evidence="1 2">
    <name type="scientific">Oceanospirillum sediminis</name>
    <dbReference type="NCBI Taxonomy" id="2760088"/>
    <lineage>
        <taxon>Bacteria</taxon>
        <taxon>Pseudomonadati</taxon>
        <taxon>Pseudomonadota</taxon>
        <taxon>Gammaproteobacteria</taxon>
        <taxon>Oceanospirillales</taxon>
        <taxon>Oceanospirillaceae</taxon>
        <taxon>Oceanospirillum</taxon>
    </lineage>
</organism>
<dbReference type="AlphaFoldDB" id="A0A839IN06"/>
<sequence>MDVLPENWLALQIFLQCQTQWRVIAGMGGAFYQGLDYPSVDVVIRLQAPKKKRRKTFQAVQLIEQGALSRINEKN</sequence>
<evidence type="ECO:0000313" key="2">
    <source>
        <dbReference type="Proteomes" id="UP000565262"/>
    </source>
</evidence>
<accession>A0A839IN06</accession>
<dbReference type="InterPro" id="IPR014915">
    <property type="entry name" value="Phage_TLS_TfmB"/>
</dbReference>
<comment type="caution">
    <text evidence="1">The sequence shown here is derived from an EMBL/GenBank/DDBJ whole genome shotgun (WGS) entry which is preliminary data.</text>
</comment>
<dbReference type="Pfam" id="PF08809">
    <property type="entry name" value="DUF1799"/>
    <property type="match status" value="1"/>
</dbReference>
<dbReference type="Proteomes" id="UP000565262">
    <property type="component" value="Unassembled WGS sequence"/>
</dbReference>
<name>A0A839IN06_9GAMM</name>
<keyword evidence="2" id="KW-1185">Reference proteome</keyword>
<protein>
    <submittedName>
        <fullName evidence="1">DUF1799 domain-containing protein</fullName>
    </submittedName>
</protein>
<reference evidence="1 2" key="1">
    <citation type="submission" date="2020-08" db="EMBL/GenBank/DDBJ databases">
        <title>Oceanospirillum sp. nov. isolated from marine sediment.</title>
        <authorList>
            <person name="Ji X."/>
        </authorList>
    </citation>
    <scope>NUCLEOTIDE SEQUENCE [LARGE SCALE GENOMIC DNA]</scope>
    <source>
        <strain evidence="1 2">D5</strain>
    </source>
</reference>
<gene>
    <name evidence="1" type="ORF">H4O21_04600</name>
</gene>
<dbReference type="EMBL" id="JACJFM010000004">
    <property type="protein sequence ID" value="MBB1485892.1"/>
    <property type="molecule type" value="Genomic_DNA"/>
</dbReference>
<evidence type="ECO:0000313" key="1">
    <source>
        <dbReference type="EMBL" id="MBB1485892.1"/>
    </source>
</evidence>
<proteinExistence type="predicted"/>